<dbReference type="Pfam" id="PF00072">
    <property type="entry name" value="Response_reg"/>
    <property type="match status" value="1"/>
</dbReference>
<organism evidence="4 5">
    <name type="scientific">Sulfidibacter corallicola</name>
    <dbReference type="NCBI Taxonomy" id="2818388"/>
    <lineage>
        <taxon>Bacteria</taxon>
        <taxon>Pseudomonadati</taxon>
        <taxon>Acidobacteriota</taxon>
        <taxon>Holophagae</taxon>
        <taxon>Acanthopleuribacterales</taxon>
        <taxon>Acanthopleuribacteraceae</taxon>
        <taxon>Sulfidibacter</taxon>
    </lineage>
</organism>
<dbReference type="PROSITE" id="PS50930">
    <property type="entry name" value="HTH_LYTTR"/>
    <property type="match status" value="1"/>
</dbReference>
<dbReference type="KEGG" id="scor:J3U87_28485"/>
<dbReference type="RefSeq" id="WP_237379174.1">
    <property type="nucleotide sequence ID" value="NZ_CP071793.1"/>
</dbReference>
<feature type="modified residue" description="4-aspartylphosphate" evidence="1">
    <location>
        <position position="55"/>
    </location>
</feature>
<dbReference type="Pfam" id="PF04397">
    <property type="entry name" value="LytTR"/>
    <property type="match status" value="1"/>
</dbReference>
<evidence type="ECO:0000313" key="5">
    <source>
        <dbReference type="Proteomes" id="UP000663929"/>
    </source>
</evidence>
<dbReference type="SMART" id="SM00850">
    <property type="entry name" value="LytTR"/>
    <property type="match status" value="1"/>
</dbReference>
<gene>
    <name evidence="4" type="ORF">J3U87_28485</name>
</gene>
<dbReference type="Gene3D" id="2.40.50.1020">
    <property type="entry name" value="LytTr DNA-binding domain"/>
    <property type="match status" value="1"/>
</dbReference>
<keyword evidence="1" id="KW-0597">Phosphoprotein</keyword>
<dbReference type="InterPro" id="IPR051271">
    <property type="entry name" value="2C-system_Tx_regulators"/>
</dbReference>
<evidence type="ECO:0000259" key="3">
    <source>
        <dbReference type="PROSITE" id="PS50930"/>
    </source>
</evidence>
<dbReference type="SMART" id="SM00448">
    <property type="entry name" value="REC"/>
    <property type="match status" value="1"/>
</dbReference>
<feature type="domain" description="Response regulatory" evidence="2">
    <location>
        <begin position="2"/>
        <end position="116"/>
    </location>
</feature>
<dbReference type="GO" id="GO:0003677">
    <property type="term" value="F:DNA binding"/>
    <property type="evidence" value="ECO:0007669"/>
    <property type="project" value="InterPro"/>
</dbReference>
<keyword evidence="5" id="KW-1185">Reference proteome</keyword>
<dbReference type="InterPro" id="IPR011006">
    <property type="entry name" value="CheY-like_superfamily"/>
</dbReference>
<dbReference type="PANTHER" id="PTHR45526:SF1">
    <property type="entry name" value="TRANSCRIPTIONAL REGULATORY PROTEIN DCUR-RELATED"/>
    <property type="match status" value="1"/>
</dbReference>
<sequence>MHVLIVEDETMIAARLERLLLDIAGNTMTSLRIAPNLAEAESLIQRQRPDLLFLDLNLKGRDGFELLRKAAAGAFHTVVVSAHTERALEAFEYGVLDFVAKPFGRERLERAVQRFRETGSRAEHATRFIAIKKAGGVSLVPLTEVAYIRGADNYAELVLRDGTTHLHHKSLDRLLKLLPAHWQRIHKSYLANLDEARSWHRSEGSKYEVELVDGTRLPVGRTRYKALRATWL</sequence>
<dbReference type="Proteomes" id="UP000663929">
    <property type="component" value="Chromosome"/>
</dbReference>
<feature type="domain" description="HTH LytTR-type" evidence="3">
    <location>
        <begin position="129"/>
        <end position="232"/>
    </location>
</feature>
<accession>A0A8A4TIW3</accession>
<dbReference type="PANTHER" id="PTHR45526">
    <property type="entry name" value="TRANSCRIPTIONAL REGULATORY PROTEIN DPIA"/>
    <property type="match status" value="1"/>
</dbReference>
<proteinExistence type="predicted"/>
<reference evidence="4" key="1">
    <citation type="submission" date="2021-03" db="EMBL/GenBank/DDBJ databases">
        <title>Acanthopleuribacteraceae sp. M133.</title>
        <authorList>
            <person name="Wang G."/>
        </authorList>
    </citation>
    <scope>NUCLEOTIDE SEQUENCE</scope>
    <source>
        <strain evidence="4">M133</strain>
    </source>
</reference>
<evidence type="ECO:0000259" key="2">
    <source>
        <dbReference type="PROSITE" id="PS50110"/>
    </source>
</evidence>
<dbReference type="PROSITE" id="PS50110">
    <property type="entry name" value="RESPONSE_REGULATORY"/>
    <property type="match status" value="1"/>
</dbReference>
<name>A0A8A4TIW3_SULCO</name>
<dbReference type="SUPFAM" id="SSF52172">
    <property type="entry name" value="CheY-like"/>
    <property type="match status" value="1"/>
</dbReference>
<dbReference type="InterPro" id="IPR001789">
    <property type="entry name" value="Sig_transdc_resp-reg_receiver"/>
</dbReference>
<evidence type="ECO:0000256" key="1">
    <source>
        <dbReference type="PROSITE-ProRule" id="PRU00169"/>
    </source>
</evidence>
<dbReference type="Gene3D" id="3.40.50.2300">
    <property type="match status" value="1"/>
</dbReference>
<dbReference type="InterPro" id="IPR007492">
    <property type="entry name" value="LytTR_DNA-bd_dom"/>
</dbReference>
<evidence type="ECO:0000313" key="4">
    <source>
        <dbReference type="EMBL" id="QTD49543.1"/>
    </source>
</evidence>
<dbReference type="AlphaFoldDB" id="A0A8A4TIW3"/>
<dbReference type="EMBL" id="CP071793">
    <property type="protein sequence ID" value="QTD49543.1"/>
    <property type="molecule type" value="Genomic_DNA"/>
</dbReference>
<protein>
    <submittedName>
        <fullName evidence="4">Response regulator transcription factor</fullName>
    </submittedName>
</protein>
<dbReference type="GO" id="GO:0000156">
    <property type="term" value="F:phosphorelay response regulator activity"/>
    <property type="evidence" value="ECO:0007669"/>
    <property type="project" value="TreeGrafter"/>
</dbReference>